<protein>
    <submittedName>
        <fullName evidence="1">Uncharacterized protein</fullName>
    </submittedName>
</protein>
<organism evidence="1">
    <name type="scientific">bioreactor metagenome</name>
    <dbReference type="NCBI Taxonomy" id="1076179"/>
    <lineage>
        <taxon>unclassified sequences</taxon>
        <taxon>metagenomes</taxon>
        <taxon>ecological metagenomes</taxon>
    </lineage>
</organism>
<evidence type="ECO:0000313" key="1">
    <source>
        <dbReference type="EMBL" id="MPN42089.1"/>
    </source>
</evidence>
<reference evidence="1" key="1">
    <citation type="submission" date="2019-08" db="EMBL/GenBank/DDBJ databases">
        <authorList>
            <person name="Kucharzyk K."/>
            <person name="Murdoch R.W."/>
            <person name="Higgins S."/>
            <person name="Loffler F."/>
        </authorList>
    </citation>
    <scope>NUCLEOTIDE SEQUENCE</scope>
</reference>
<dbReference type="AlphaFoldDB" id="A0A645HV68"/>
<name>A0A645HV68_9ZZZZ</name>
<dbReference type="EMBL" id="VSSQ01099575">
    <property type="protein sequence ID" value="MPN42089.1"/>
    <property type="molecule type" value="Genomic_DNA"/>
</dbReference>
<gene>
    <name evidence="1" type="ORF">SDC9_189645</name>
</gene>
<proteinExistence type="predicted"/>
<sequence length="58" mass="6815">MESEPKYPVITSFYPVIFRHPTYCGSLCFMVGELVYSILHGSEWLIALPIIIRNPLWW</sequence>
<accession>A0A645HV68</accession>
<comment type="caution">
    <text evidence="1">The sequence shown here is derived from an EMBL/GenBank/DDBJ whole genome shotgun (WGS) entry which is preliminary data.</text>
</comment>